<dbReference type="GO" id="GO:0043190">
    <property type="term" value="C:ATP-binding cassette (ABC) transporter complex"/>
    <property type="evidence" value="ECO:0007669"/>
    <property type="project" value="InterPro"/>
</dbReference>
<dbReference type="GO" id="GO:0016887">
    <property type="term" value="F:ATP hydrolysis activity"/>
    <property type="evidence" value="ECO:0007669"/>
    <property type="project" value="InterPro"/>
</dbReference>
<evidence type="ECO:0000259" key="8">
    <source>
        <dbReference type="PROSITE" id="PS50893"/>
    </source>
</evidence>
<gene>
    <name evidence="7" type="primary">potA</name>
    <name evidence="9" type="ORF">EDC64_101362</name>
</gene>
<dbReference type="GO" id="GO:0015697">
    <property type="term" value="P:quaternary ammonium group transport"/>
    <property type="evidence" value="ECO:0007669"/>
    <property type="project" value="UniProtKB-ARBA"/>
</dbReference>
<organism evidence="9 10">
    <name type="scientific">Aquabacter spiritensis</name>
    <dbReference type="NCBI Taxonomy" id="933073"/>
    <lineage>
        <taxon>Bacteria</taxon>
        <taxon>Pseudomonadati</taxon>
        <taxon>Pseudomonadota</taxon>
        <taxon>Alphaproteobacteria</taxon>
        <taxon>Hyphomicrobiales</taxon>
        <taxon>Xanthobacteraceae</taxon>
        <taxon>Aquabacter</taxon>
    </lineage>
</organism>
<protein>
    <recommendedName>
        <fullName evidence="7">Spermidine/putrescine import ATP-binding protein PotA</fullName>
        <ecNumber evidence="7">7.6.2.11</ecNumber>
    </recommendedName>
</protein>
<dbReference type="PANTHER" id="PTHR42781:SF4">
    <property type="entry name" value="SPERMIDINE_PUTRESCINE IMPORT ATP-BINDING PROTEIN POTA"/>
    <property type="match status" value="1"/>
</dbReference>
<dbReference type="OrthoDB" id="9802264at2"/>
<dbReference type="SMART" id="SM00382">
    <property type="entry name" value="AAA"/>
    <property type="match status" value="1"/>
</dbReference>
<dbReference type="PROSITE" id="PS00211">
    <property type="entry name" value="ABC_TRANSPORTER_1"/>
    <property type="match status" value="1"/>
</dbReference>
<evidence type="ECO:0000256" key="6">
    <source>
        <dbReference type="ARBA" id="ARBA00023136"/>
    </source>
</evidence>
<keyword evidence="5 7" id="KW-1278">Translocase</keyword>
<dbReference type="InterPro" id="IPR050093">
    <property type="entry name" value="ABC_SmlMolc_Importer"/>
</dbReference>
<evidence type="ECO:0000256" key="2">
    <source>
        <dbReference type="ARBA" id="ARBA00022475"/>
    </source>
</evidence>
<comment type="catalytic activity">
    <reaction evidence="7">
        <text>ATP + H2O + polyamine-[polyamine-binding protein]Side 1 = ADP + phosphate + polyamineSide 2 + [polyamine-binding protein]Side 1.</text>
        <dbReference type="EC" id="7.6.2.11"/>
    </reaction>
</comment>
<dbReference type="Pfam" id="PF08402">
    <property type="entry name" value="TOBE_2"/>
    <property type="match status" value="1"/>
</dbReference>
<evidence type="ECO:0000256" key="7">
    <source>
        <dbReference type="RuleBase" id="RU364083"/>
    </source>
</evidence>
<dbReference type="InterPro" id="IPR003439">
    <property type="entry name" value="ABC_transporter-like_ATP-bd"/>
</dbReference>
<dbReference type="InterPro" id="IPR005893">
    <property type="entry name" value="PotA-like"/>
</dbReference>
<comment type="similarity">
    <text evidence="7">Belongs to the ABC transporter superfamily. Spermidine/putrescine importer (TC 3.A.1.11.1) family.</text>
</comment>
<dbReference type="Pfam" id="PF00005">
    <property type="entry name" value="ABC_tran"/>
    <property type="match status" value="1"/>
</dbReference>
<comment type="subunit">
    <text evidence="7">The complex is composed of two ATP-binding proteins (PotA), two transmembrane proteins (PotB and PotC) and a solute-binding protein (PotD).</text>
</comment>
<dbReference type="GO" id="GO:0005524">
    <property type="term" value="F:ATP binding"/>
    <property type="evidence" value="ECO:0007669"/>
    <property type="project" value="UniProtKB-KW"/>
</dbReference>
<dbReference type="Gene3D" id="3.40.50.300">
    <property type="entry name" value="P-loop containing nucleotide triphosphate hydrolases"/>
    <property type="match status" value="1"/>
</dbReference>
<dbReference type="SUPFAM" id="SSF52540">
    <property type="entry name" value="P-loop containing nucleoside triphosphate hydrolases"/>
    <property type="match status" value="1"/>
</dbReference>
<dbReference type="InterPro" id="IPR027417">
    <property type="entry name" value="P-loop_NTPase"/>
</dbReference>
<evidence type="ECO:0000313" key="9">
    <source>
        <dbReference type="EMBL" id="TCT07843.1"/>
    </source>
</evidence>
<name>A0A4R3M5H2_9HYPH</name>
<evidence type="ECO:0000256" key="1">
    <source>
        <dbReference type="ARBA" id="ARBA00022448"/>
    </source>
</evidence>
<dbReference type="NCBIfam" id="TIGR01187">
    <property type="entry name" value="potA"/>
    <property type="match status" value="1"/>
</dbReference>
<dbReference type="InterPro" id="IPR013611">
    <property type="entry name" value="Transp-assoc_OB_typ2"/>
</dbReference>
<keyword evidence="4 7" id="KW-0067">ATP-binding</keyword>
<dbReference type="EC" id="7.6.2.11" evidence="7"/>
<dbReference type="InterPro" id="IPR008995">
    <property type="entry name" value="Mo/tungstate-bd_C_term_dom"/>
</dbReference>
<comment type="caution">
    <text evidence="9">The sequence shown here is derived from an EMBL/GenBank/DDBJ whole genome shotgun (WGS) entry which is preliminary data.</text>
</comment>
<dbReference type="GO" id="GO:0015417">
    <property type="term" value="F:ABC-type polyamine transporter activity"/>
    <property type="evidence" value="ECO:0007669"/>
    <property type="project" value="UniProtKB-EC"/>
</dbReference>
<reference evidence="9 10" key="1">
    <citation type="submission" date="2019-03" db="EMBL/GenBank/DDBJ databases">
        <title>Genomic Encyclopedia of Type Strains, Phase IV (KMG-IV): sequencing the most valuable type-strain genomes for metagenomic binning, comparative biology and taxonomic classification.</title>
        <authorList>
            <person name="Goeker M."/>
        </authorList>
    </citation>
    <scope>NUCLEOTIDE SEQUENCE [LARGE SCALE GENOMIC DNA]</scope>
    <source>
        <strain evidence="9 10">DSM 9035</strain>
    </source>
</reference>
<keyword evidence="1 7" id="KW-0813">Transport</keyword>
<dbReference type="RefSeq" id="WP_132029180.1">
    <property type="nucleotide sequence ID" value="NZ_SMAI01000001.1"/>
</dbReference>
<comment type="function">
    <text evidence="7">Part of the ABC transporter complex PotABCD involved in spermidine/putrescine import. Responsible for energy coupling to the transport system.</text>
</comment>
<dbReference type="PANTHER" id="PTHR42781">
    <property type="entry name" value="SPERMIDINE/PUTRESCINE IMPORT ATP-BINDING PROTEIN POTA"/>
    <property type="match status" value="1"/>
</dbReference>
<dbReference type="Proteomes" id="UP000294664">
    <property type="component" value="Unassembled WGS sequence"/>
</dbReference>
<dbReference type="SUPFAM" id="SSF50331">
    <property type="entry name" value="MOP-like"/>
    <property type="match status" value="1"/>
</dbReference>
<sequence>MSADDRHALALSGVHKSFGDVEVVKGVDLALREGTVLSLLGPSGCGKTTLLRMVAGFLRPSRGEIRIAGEPVDGIPSHLRKLGMVFQSYALFPHMTVANNVAFGLKMQGVPRAEIAPKVMGALATVHMEGMAERFPRELSGGQQQRIALARAIVTSPRLMLLDEPFGALDRQLREEMQLEVKRLQRRLGIAFVFVTHDQEEALTLSDTIAVMNEGRIQQLGTPREVFEQPENLFVANFFGLLNTLPAAVTPQAGGLARVEGGFGAWSLPNPRGHSGRATLAVRATDVAVSAAPAPDGSLSVPGTLEEVIYKGTSVLYQIRLKDGAALEATGKTESRLPFARGDAVWASWQPDKSLLFPADASGGARP</sequence>
<keyword evidence="6 7" id="KW-0472">Membrane</keyword>
<proteinExistence type="inferred from homology"/>
<dbReference type="FunFam" id="3.40.50.300:FF:000425">
    <property type="entry name" value="Probable ABC transporter, ATP-binding subunit"/>
    <property type="match status" value="1"/>
</dbReference>
<dbReference type="InterPro" id="IPR017871">
    <property type="entry name" value="ABC_transporter-like_CS"/>
</dbReference>
<evidence type="ECO:0000256" key="3">
    <source>
        <dbReference type="ARBA" id="ARBA00022741"/>
    </source>
</evidence>
<keyword evidence="2 7" id="KW-1003">Cell membrane</keyword>
<keyword evidence="3 7" id="KW-0547">Nucleotide-binding</keyword>
<dbReference type="InterPro" id="IPR003593">
    <property type="entry name" value="AAA+_ATPase"/>
</dbReference>
<dbReference type="AlphaFoldDB" id="A0A4R3M5H2"/>
<evidence type="ECO:0000256" key="4">
    <source>
        <dbReference type="ARBA" id="ARBA00022840"/>
    </source>
</evidence>
<accession>A0A4R3M5H2</accession>
<keyword evidence="10" id="KW-1185">Reference proteome</keyword>
<dbReference type="PROSITE" id="PS50893">
    <property type="entry name" value="ABC_TRANSPORTER_2"/>
    <property type="match status" value="1"/>
</dbReference>
<feature type="domain" description="ABC transporter" evidence="8">
    <location>
        <begin position="9"/>
        <end position="239"/>
    </location>
</feature>
<evidence type="ECO:0000256" key="5">
    <source>
        <dbReference type="ARBA" id="ARBA00022967"/>
    </source>
</evidence>
<dbReference type="EMBL" id="SMAI01000001">
    <property type="protein sequence ID" value="TCT07843.1"/>
    <property type="molecule type" value="Genomic_DNA"/>
</dbReference>
<evidence type="ECO:0000313" key="10">
    <source>
        <dbReference type="Proteomes" id="UP000294664"/>
    </source>
</evidence>